<name>A0A5B0DWU2_9HYPH</name>
<dbReference type="AlphaFoldDB" id="A0A5B0DWU2"/>
<dbReference type="OrthoDB" id="7864830at2"/>
<dbReference type="RefSeq" id="WP_149299105.1">
    <property type="nucleotide sequence ID" value="NZ_VTWH01000002.1"/>
</dbReference>
<feature type="region of interest" description="Disordered" evidence="1">
    <location>
        <begin position="45"/>
        <end position="64"/>
    </location>
</feature>
<sequence>MTRREFTREVRAKIVDRARNADGFVVCEGCGLVLKKKPYQIDHTIPDAMHRDKSKPLKPDDGKLLGQACCHAPKTKKDVADIARAKRLEAKFDGFQTDKKSALSKPEGFKFDWGRGRYVKTSRETQP</sequence>
<evidence type="ECO:0000313" key="2">
    <source>
        <dbReference type="EMBL" id="KAA0970281.1"/>
    </source>
</evidence>
<reference evidence="2 3" key="1">
    <citation type="submission" date="2019-08" db="EMBL/GenBank/DDBJ databases">
        <title>Aureimonas fodiniaquatilis sp. nov., isolated from a coal mine wastewater.</title>
        <authorList>
            <person name="Kim W."/>
        </authorList>
    </citation>
    <scope>NUCLEOTIDE SEQUENCE [LARGE SCALE GENOMIC DNA]</scope>
    <source>
        <strain evidence="2 3">CAU 1482</strain>
    </source>
</reference>
<organism evidence="2 3">
    <name type="scientific">Aureimonas fodinaquatilis</name>
    <dbReference type="NCBI Taxonomy" id="2565783"/>
    <lineage>
        <taxon>Bacteria</taxon>
        <taxon>Pseudomonadati</taxon>
        <taxon>Pseudomonadota</taxon>
        <taxon>Alphaproteobacteria</taxon>
        <taxon>Hyphomicrobiales</taxon>
        <taxon>Aurantimonadaceae</taxon>
        <taxon>Aureimonas</taxon>
    </lineage>
</organism>
<keyword evidence="3" id="KW-1185">Reference proteome</keyword>
<gene>
    <name evidence="2" type="ORF">FPY71_07075</name>
</gene>
<dbReference type="EMBL" id="VTWH01000002">
    <property type="protein sequence ID" value="KAA0970281.1"/>
    <property type="molecule type" value="Genomic_DNA"/>
</dbReference>
<evidence type="ECO:0000256" key="1">
    <source>
        <dbReference type="SAM" id="MobiDB-lite"/>
    </source>
</evidence>
<evidence type="ECO:0000313" key="3">
    <source>
        <dbReference type="Proteomes" id="UP000324738"/>
    </source>
</evidence>
<accession>A0A5B0DWU2</accession>
<feature type="compositionally biased region" description="Basic and acidic residues" evidence="1">
    <location>
        <begin position="45"/>
        <end position="63"/>
    </location>
</feature>
<proteinExistence type="predicted"/>
<dbReference type="Proteomes" id="UP000324738">
    <property type="component" value="Unassembled WGS sequence"/>
</dbReference>
<protein>
    <submittedName>
        <fullName evidence="2">Uncharacterized protein</fullName>
    </submittedName>
</protein>
<comment type="caution">
    <text evidence="2">The sequence shown here is derived from an EMBL/GenBank/DDBJ whole genome shotgun (WGS) entry which is preliminary data.</text>
</comment>